<dbReference type="GO" id="GO:0042025">
    <property type="term" value="C:host cell nucleus"/>
    <property type="evidence" value="ECO:0007669"/>
    <property type="project" value="UniProtKB-SubCell"/>
</dbReference>
<keyword evidence="9" id="KW-1185">Reference proteome</keyword>
<evidence type="ECO:0000259" key="7">
    <source>
        <dbReference type="PROSITE" id="PS51206"/>
    </source>
</evidence>
<dbReference type="GO" id="GO:0006260">
    <property type="term" value="P:DNA replication"/>
    <property type="evidence" value="ECO:0007669"/>
    <property type="project" value="UniProtKB-KW"/>
</dbReference>
<feature type="region of interest" description="Disordered" evidence="6">
    <location>
        <begin position="1"/>
        <end position="40"/>
    </location>
</feature>
<dbReference type="GO" id="GO:0019079">
    <property type="term" value="P:viral genome replication"/>
    <property type="evidence" value="ECO:0007669"/>
    <property type="project" value="InterPro"/>
</dbReference>
<dbReference type="GeneID" id="80543133"/>
<dbReference type="Proteomes" id="UP001162128">
    <property type="component" value="Segment"/>
</dbReference>
<keyword evidence="3" id="KW-0235">DNA replication</keyword>
<dbReference type="InterPro" id="IPR014015">
    <property type="entry name" value="Helicase_SF3_DNA-vir"/>
</dbReference>
<keyword evidence="2" id="KW-1048">Host nucleus</keyword>
<evidence type="ECO:0000256" key="1">
    <source>
        <dbReference type="ARBA" id="ARBA00004147"/>
    </source>
</evidence>
<dbReference type="InterPro" id="IPR027417">
    <property type="entry name" value="P-loop_NTPase"/>
</dbReference>
<evidence type="ECO:0000256" key="3">
    <source>
        <dbReference type="ARBA" id="ARBA00022705"/>
    </source>
</evidence>
<evidence type="ECO:0000256" key="6">
    <source>
        <dbReference type="SAM" id="MobiDB-lite"/>
    </source>
</evidence>
<dbReference type="EMBL" id="MT498824">
    <property type="protein sequence ID" value="QLJ83483.1"/>
    <property type="molecule type" value="Genomic_DNA"/>
</dbReference>
<dbReference type="PROSITE" id="PS51206">
    <property type="entry name" value="SF3_HELICASE_1"/>
    <property type="match status" value="1"/>
</dbReference>
<feature type="region of interest" description="Disordered" evidence="6">
    <location>
        <begin position="222"/>
        <end position="244"/>
    </location>
</feature>
<dbReference type="SUPFAM" id="SSF52540">
    <property type="entry name" value="P-loop containing nucleoside triphosphate hydrolases"/>
    <property type="match status" value="1"/>
</dbReference>
<organism evidence="8 9">
    <name type="scientific">Broome densovirus</name>
    <dbReference type="NCBI Taxonomy" id="3070203"/>
    <lineage>
        <taxon>Viruses</taxon>
        <taxon>Monodnaviria</taxon>
        <taxon>Shotokuvirae</taxon>
        <taxon>Cossaviricota</taxon>
        <taxon>Quintoviricetes</taxon>
        <taxon>Piccovirales</taxon>
        <taxon>Parvoviridae</taxon>
        <taxon>Densovirinae</taxon>
        <taxon>Muscodensovirus</taxon>
        <taxon>Muscodensovirus dipteran2</taxon>
    </lineage>
</organism>
<sequence>MDLLLEEQSDGNTTEGVVRSNASTGTAADLDGNNYGDRGQREAEHFKNGLIYYSEREDSRDRYYYSGLWKLSEVASLARLYKRLHEASSVIRFLYAFIHGNHVHVIHDCTNSNSICRCFKHKLTKRRSVRRRLRDLTRENINAIVLYFFAEGYFHCYGQMRIYNGTRYSNRVIHYKPENSDGWRALGETDVEVSESEDGTIFGFQERGAEFSSAEIFGITEADEASDESNPGETGAGGESSVPRRLRKRKAEIFSKGGVRRNRNNATAKEIEKAILSVLCTPIKETLISRYFQQDEFLKYLDEGEESVRKALRAIDLKFKNMTIEELIAFYENGEFHYRHPLWFAHSLDMFKETYMDITKSYNMLVLWIAYQWCDLRVQDNMEYQQSDITTDLWQEIAIIVEKVLLWLQGKLGRKFTLYLIGPTMCGKTMFADLIMDFRLSVGVMKNFNRNSSFPLQQCNHKDLYYLNEPNIESAALEDWKKMTGGDRHSLDVKYKDGTTQSGSKVLLTANNYALPRDDIFNSRIEYLHCKSAPFLKIANSKRYHPYALIKLIRVCEDVLERKIVLSKEITPVHTQEDFIIPK</sequence>
<proteinExistence type="predicted"/>
<protein>
    <submittedName>
        <fullName evidence="8">Nonstructural protein 1</fullName>
    </submittedName>
</protein>
<dbReference type="InterPro" id="IPR001257">
    <property type="entry name" value="Parvovirus_NS1_helicase"/>
</dbReference>
<keyword evidence="4" id="KW-0547">Nucleotide-binding</keyword>
<evidence type="ECO:0000256" key="2">
    <source>
        <dbReference type="ARBA" id="ARBA00022562"/>
    </source>
</evidence>
<keyword evidence="5" id="KW-0067">ATP-binding</keyword>
<accession>A0A7D6BXY4</accession>
<name>A0A7D6BXY4_9VIRU</name>
<evidence type="ECO:0000256" key="5">
    <source>
        <dbReference type="ARBA" id="ARBA00022840"/>
    </source>
</evidence>
<dbReference type="KEGG" id="vg:80543133"/>
<dbReference type="Gene3D" id="3.40.50.300">
    <property type="entry name" value="P-loop containing nucleotide triphosphate hydrolases"/>
    <property type="match status" value="1"/>
</dbReference>
<evidence type="ECO:0000256" key="4">
    <source>
        <dbReference type="ARBA" id="ARBA00022741"/>
    </source>
</evidence>
<feature type="compositionally biased region" description="Polar residues" evidence="6">
    <location>
        <begin position="10"/>
        <end position="26"/>
    </location>
</feature>
<reference evidence="9" key="1">
    <citation type="journal article" date="2020" name="Viruses">
        <title>The Diversity and Distribution of Viruses Associated with Culex annulirostris Mosquitoes from the Kimberley Region of Western Australia.</title>
        <authorList>
            <person name="Williams S.H."/>
            <person name="Levy A."/>
            <person name="Yates R.A."/>
            <person name="Somaweera N."/>
            <person name="Neville P.J."/>
            <person name="Nicholson J."/>
            <person name="Lindsay M.D.A."/>
            <person name="Mackenzie J.S."/>
            <person name="Jain K."/>
            <person name="Imrie A."/>
            <person name="Smith D.W."/>
            <person name="Lipkin W.I."/>
        </authorList>
    </citation>
    <scope>NUCLEOTIDE SEQUENCE [LARGE SCALE GENOMIC DNA]</scope>
</reference>
<dbReference type="RefSeq" id="YP_010804319.1">
    <property type="nucleotide sequence ID" value="NC_077069.1"/>
</dbReference>
<evidence type="ECO:0000313" key="9">
    <source>
        <dbReference type="Proteomes" id="UP001162128"/>
    </source>
</evidence>
<evidence type="ECO:0000313" key="8">
    <source>
        <dbReference type="EMBL" id="QLJ83483.1"/>
    </source>
</evidence>
<dbReference type="Pfam" id="PF01057">
    <property type="entry name" value="Parvo_NS1"/>
    <property type="match status" value="1"/>
</dbReference>
<comment type="subcellular location">
    <subcellularLocation>
        <location evidence="1">Host nucleus</location>
    </subcellularLocation>
</comment>
<feature type="domain" description="SF3 helicase" evidence="7">
    <location>
        <begin position="362"/>
        <end position="548"/>
    </location>
</feature>
<dbReference type="GO" id="GO:0005524">
    <property type="term" value="F:ATP binding"/>
    <property type="evidence" value="ECO:0007669"/>
    <property type="project" value="UniProtKB-KW"/>
</dbReference>